<feature type="region of interest" description="Disordered" evidence="1">
    <location>
        <begin position="156"/>
        <end position="276"/>
    </location>
</feature>
<feature type="compositionally biased region" description="Basic and acidic residues" evidence="1">
    <location>
        <begin position="162"/>
        <end position="203"/>
    </location>
</feature>
<sequence length="276" mass="30701">MLKVLLIATLATHGWSRHHRSTSSDSSADFKSSLHSVEPCEFVVSPRGLVNRILNQLPTNTPEDVRQGIIIALSKIPGVEPPPPPAPPALNATQPSSADTTTPVPPVSPDTTPAPGTDTTALIPTQNGSTDADKEQQAAAHVSSFQRLLQWLGYTNPQPADLKSHNKEQENDHHKKDDHHGKKDHDKKSKEHDKDHHGKEEHGKKSKEKSHETKKHKNSEDHKKKPREIVNRLLKKLGLSSENDENKSHHRKSKETHGKHGKKADMNKLRQALLFK</sequence>
<feature type="region of interest" description="Disordered" evidence="1">
    <location>
        <begin position="76"/>
        <end position="141"/>
    </location>
</feature>
<feature type="compositionally biased region" description="Basic and acidic residues" evidence="1">
    <location>
        <begin position="218"/>
        <end position="230"/>
    </location>
</feature>
<accession>A0AAD4RD62</accession>
<keyword evidence="4" id="KW-1185">Reference proteome</keyword>
<feature type="signal peptide" evidence="2">
    <location>
        <begin position="1"/>
        <end position="16"/>
    </location>
</feature>
<evidence type="ECO:0000313" key="3">
    <source>
        <dbReference type="EMBL" id="KAI1728180.1"/>
    </source>
</evidence>
<gene>
    <name evidence="3" type="ORF">DdX_00341</name>
</gene>
<name>A0AAD4RD62_9BILA</name>
<feature type="compositionally biased region" description="Basic and acidic residues" evidence="1">
    <location>
        <begin position="255"/>
        <end position="268"/>
    </location>
</feature>
<keyword evidence="2" id="KW-0732">Signal</keyword>
<evidence type="ECO:0000256" key="1">
    <source>
        <dbReference type="SAM" id="MobiDB-lite"/>
    </source>
</evidence>
<feature type="compositionally biased region" description="Pro residues" evidence="1">
    <location>
        <begin position="79"/>
        <end position="88"/>
    </location>
</feature>
<feature type="compositionally biased region" description="Basic residues" evidence="1">
    <location>
        <begin position="204"/>
        <end position="217"/>
    </location>
</feature>
<comment type="caution">
    <text evidence="3">The sequence shown here is derived from an EMBL/GenBank/DDBJ whole genome shotgun (WGS) entry which is preliminary data.</text>
</comment>
<evidence type="ECO:0000313" key="4">
    <source>
        <dbReference type="Proteomes" id="UP001201812"/>
    </source>
</evidence>
<proteinExistence type="predicted"/>
<dbReference type="EMBL" id="JAKKPZ010000001">
    <property type="protein sequence ID" value="KAI1728180.1"/>
    <property type="molecule type" value="Genomic_DNA"/>
</dbReference>
<reference evidence="3" key="1">
    <citation type="submission" date="2022-01" db="EMBL/GenBank/DDBJ databases">
        <title>Genome Sequence Resource for Two Populations of Ditylenchus destructor, the Migratory Endoparasitic Phytonematode.</title>
        <authorList>
            <person name="Zhang H."/>
            <person name="Lin R."/>
            <person name="Xie B."/>
        </authorList>
    </citation>
    <scope>NUCLEOTIDE SEQUENCE</scope>
    <source>
        <strain evidence="3">BazhouSP</strain>
    </source>
</reference>
<feature type="chain" id="PRO_5042234063" evidence="2">
    <location>
        <begin position="17"/>
        <end position="276"/>
    </location>
</feature>
<protein>
    <submittedName>
        <fullName evidence="3">Uncharacterized protein</fullName>
    </submittedName>
</protein>
<dbReference type="Proteomes" id="UP001201812">
    <property type="component" value="Unassembled WGS sequence"/>
</dbReference>
<feature type="compositionally biased region" description="Low complexity" evidence="1">
    <location>
        <begin position="109"/>
        <end position="121"/>
    </location>
</feature>
<organism evidence="3 4">
    <name type="scientific">Ditylenchus destructor</name>
    <dbReference type="NCBI Taxonomy" id="166010"/>
    <lineage>
        <taxon>Eukaryota</taxon>
        <taxon>Metazoa</taxon>
        <taxon>Ecdysozoa</taxon>
        <taxon>Nematoda</taxon>
        <taxon>Chromadorea</taxon>
        <taxon>Rhabditida</taxon>
        <taxon>Tylenchina</taxon>
        <taxon>Tylenchomorpha</taxon>
        <taxon>Sphaerularioidea</taxon>
        <taxon>Anguinidae</taxon>
        <taxon>Anguininae</taxon>
        <taxon>Ditylenchus</taxon>
    </lineage>
</organism>
<dbReference type="AlphaFoldDB" id="A0AAD4RD62"/>
<evidence type="ECO:0000256" key="2">
    <source>
        <dbReference type="SAM" id="SignalP"/>
    </source>
</evidence>